<evidence type="ECO:0000313" key="2">
    <source>
        <dbReference type="Proteomes" id="UP001596044"/>
    </source>
</evidence>
<sequence>MPRISVRGLTVEQVCAISDSLVGELADICGCGTDNFTLECVQHTAVFAGKIVAAYPFVEVAWFERGQEVRDKVARSITKHVLELGIAEAEVAFTTYAENAYYINGVSCE</sequence>
<proteinExistence type="predicted"/>
<protein>
    <submittedName>
        <fullName evidence="1">DUF1904 family protein</fullName>
    </submittedName>
</protein>
<reference evidence="2" key="1">
    <citation type="journal article" date="2019" name="Int. J. Syst. Evol. Microbiol.">
        <title>The Global Catalogue of Microorganisms (GCM) 10K type strain sequencing project: providing services to taxonomists for standard genome sequencing and annotation.</title>
        <authorList>
            <consortium name="The Broad Institute Genomics Platform"/>
            <consortium name="The Broad Institute Genome Sequencing Center for Infectious Disease"/>
            <person name="Wu L."/>
            <person name="Ma J."/>
        </authorList>
    </citation>
    <scope>NUCLEOTIDE SEQUENCE [LARGE SCALE GENOMIC DNA]</scope>
    <source>
        <strain evidence="2">KACC 11904</strain>
    </source>
</reference>
<organism evidence="1 2">
    <name type="scientific">Paenibacillus aestuarii</name>
    <dbReference type="NCBI Taxonomy" id="516965"/>
    <lineage>
        <taxon>Bacteria</taxon>
        <taxon>Bacillati</taxon>
        <taxon>Bacillota</taxon>
        <taxon>Bacilli</taxon>
        <taxon>Bacillales</taxon>
        <taxon>Paenibacillaceae</taxon>
        <taxon>Paenibacillus</taxon>
    </lineage>
</organism>
<dbReference type="Gene3D" id="3.30.429.10">
    <property type="entry name" value="Macrophage Migration Inhibitory Factor"/>
    <property type="match status" value="1"/>
</dbReference>
<accession>A0ABW0KFK1</accession>
<dbReference type="EMBL" id="JBHSMJ010000040">
    <property type="protein sequence ID" value="MFC5452029.1"/>
    <property type="molecule type" value="Genomic_DNA"/>
</dbReference>
<comment type="caution">
    <text evidence="1">The sequence shown here is derived from an EMBL/GenBank/DDBJ whole genome shotgun (WGS) entry which is preliminary data.</text>
</comment>
<dbReference type="InterPro" id="IPR015017">
    <property type="entry name" value="DUF1904"/>
</dbReference>
<gene>
    <name evidence="1" type="ORF">ACFPOG_27875</name>
</gene>
<dbReference type="SUPFAM" id="SSF55331">
    <property type="entry name" value="Tautomerase/MIF"/>
    <property type="match status" value="1"/>
</dbReference>
<dbReference type="Proteomes" id="UP001596044">
    <property type="component" value="Unassembled WGS sequence"/>
</dbReference>
<keyword evidence="2" id="KW-1185">Reference proteome</keyword>
<dbReference type="Pfam" id="PF08921">
    <property type="entry name" value="DUF1904"/>
    <property type="match status" value="1"/>
</dbReference>
<dbReference type="InterPro" id="IPR014347">
    <property type="entry name" value="Tautomerase/MIF_sf"/>
</dbReference>
<evidence type="ECO:0000313" key="1">
    <source>
        <dbReference type="EMBL" id="MFC5452029.1"/>
    </source>
</evidence>
<dbReference type="RefSeq" id="WP_270881005.1">
    <property type="nucleotide sequence ID" value="NZ_JAQFVF010000044.1"/>
</dbReference>
<name>A0ABW0KFK1_9BACL</name>